<evidence type="ECO:0000313" key="2">
    <source>
        <dbReference type="EMBL" id="JAD61134.1"/>
    </source>
</evidence>
<name>A0A0A9BB27_ARUDO</name>
<reference evidence="2" key="1">
    <citation type="submission" date="2014-09" db="EMBL/GenBank/DDBJ databases">
        <authorList>
            <person name="Magalhaes I.L.F."/>
            <person name="Oliveira U."/>
            <person name="Santos F.R."/>
            <person name="Vidigal T.H.D.A."/>
            <person name="Brescovit A.D."/>
            <person name="Santos A.J."/>
        </authorList>
    </citation>
    <scope>NUCLEOTIDE SEQUENCE</scope>
    <source>
        <tissue evidence="2">Shoot tissue taken approximately 20 cm above the soil surface</tissue>
    </source>
</reference>
<dbReference type="EMBL" id="GBRH01236761">
    <property type="protein sequence ID" value="JAD61134.1"/>
    <property type="molecule type" value="Transcribed_RNA"/>
</dbReference>
<reference evidence="2" key="2">
    <citation type="journal article" date="2015" name="Data Brief">
        <title>Shoot transcriptome of the giant reed, Arundo donax.</title>
        <authorList>
            <person name="Barrero R.A."/>
            <person name="Guerrero F.D."/>
            <person name="Moolhuijzen P."/>
            <person name="Goolsby J.A."/>
            <person name="Tidwell J."/>
            <person name="Bellgard S.E."/>
            <person name="Bellgard M.I."/>
        </authorList>
    </citation>
    <scope>NUCLEOTIDE SEQUENCE</scope>
    <source>
        <tissue evidence="2">Shoot tissue taken approximately 20 cm above the soil surface</tissue>
    </source>
</reference>
<proteinExistence type="predicted"/>
<sequence>MRLLVSPLFQPCRIVLPSPLTRSTLHAPPASTCAQRTLQFGQILPPAVALARTPIRSGDPTALTRIWVDKDEEEARSAMSGTAHHLPTSSHHIKAGPTRPASPGRCRPDPDFSGASLAPSSRSQ</sequence>
<dbReference type="AlphaFoldDB" id="A0A0A9BB27"/>
<evidence type="ECO:0000256" key="1">
    <source>
        <dbReference type="SAM" id="MobiDB-lite"/>
    </source>
</evidence>
<accession>A0A0A9BB27</accession>
<protein>
    <submittedName>
        <fullName evidence="2">Uncharacterized protein</fullName>
    </submittedName>
</protein>
<organism evidence="2">
    <name type="scientific">Arundo donax</name>
    <name type="common">Giant reed</name>
    <name type="synonym">Donax arundinaceus</name>
    <dbReference type="NCBI Taxonomy" id="35708"/>
    <lineage>
        <taxon>Eukaryota</taxon>
        <taxon>Viridiplantae</taxon>
        <taxon>Streptophyta</taxon>
        <taxon>Embryophyta</taxon>
        <taxon>Tracheophyta</taxon>
        <taxon>Spermatophyta</taxon>
        <taxon>Magnoliopsida</taxon>
        <taxon>Liliopsida</taxon>
        <taxon>Poales</taxon>
        <taxon>Poaceae</taxon>
        <taxon>PACMAD clade</taxon>
        <taxon>Arundinoideae</taxon>
        <taxon>Arundineae</taxon>
        <taxon>Arundo</taxon>
    </lineage>
</organism>
<feature type="region of interest" description="Disordered" evidence="1">
    <location>
        <begin position="73"/>
        <end position="124"/>
    </location>
</feature>